<dbReference type="InParanoid" id="W2RTW6"/>
<dbReference type="InterPro" id="IPR006913">
    <property type="entry name" value="CENP-V/GFA"/>
</dbReference>
<organism evidence="6 7">
    <name type="scientific">Cyphellophora europaea (strain CBS 101466)</name>
    <name type="common">Phialophora europaea</name>
    <dbReference type="NCBI Taxonomy" id="1220924"/>
    <lineage>
        <taxon>Eukaryota</taxon>
        <taxon>Fungi</taxon>
        <taxon>Dikarya</taxon>
        <taxon>Ascomycota</taxon>
        <taxon>Pezizomycotina</taxon>
        <taxon>Eurotiomycetes</taxon>
        <taxon>Chaetothyriomycetidae</taxon>
        <taxon>Chaetothyriales</taxon>
        <taxon>Cyphellophoraceae</taxon>
        <taxon>Cyphellophora</taxon>
    </lineage>
</organism>
<keyword evidence="3" id="KW-0862">Zinc</keyword>
<evidence type="ECO:0000313" key="6">
    <source>
        <dbReference type="EMBL" id="ETN39862.1"/>
    </source>
</evidence>
<dbReference type="RefSeq" id="XP_008718647.1">
    <property type="nucleotide sequence ID" value="XM_008720425.1"/>
</dbReference>
<evidence type="ECO:0000256" key="4">
    <source>
        <dbReference type="ARBA" id="ARBA00023239"/>
    </source>
</evidence>
<gene>
    <name evidence="6" type="ORF">HMPREF1541_06088</name>
</gene>
<dbReference type="OrthoDB" id="2212170at2759"/>
<keyword evidence="7" id="KW-1185">Reference proteome</keyword>
<keyword evidence="2" id="KW-0479">Metal-binding</keyword>
<dbReference type="InterPro" id="IPR011057">
    <property type="entry name" value="Mss4-like_sf"/>
</dbReference>
<dbReference type="PANTHER" id="PTHR33337:SF30">
    <property type="entry name" value="DUF636 DOMAIN PROTEIN (AFU_ORTHOLOGUE AFUA_1G03180)"/>
    <property type="match status" value="1"/>
</dbReference>
<sequence length="177" mass="18765">MPTGGCFCGKVTLEYSGEPAMTALCHCADCRKISGGLYSHNIVVPSENFKTTGTTKEITKTADSGKSITSHFCPDCGMANANPNEGSMGANMSIKGTTLYRWGDSFGGKDGMRIIKAGVMDDVDVINNTKPGAELFAPERIKWVGAIDGAGQVDTVSTEPNPLCRGRVSRSFSADLW</sequence>
<dbReference type="GO" id="GO:0016846">
    <property type="term" value="F:carbon-sulfur lyase activity"/>
    <property type="evidence" value="ECO:0007669"/>
    <property type="project" value="InterPro"/>
</dbReference>
<dbReference type="STRING" id="1220924.W2RTW6"/>
<dbReference type="AlphaFoldDB" id="W2RTW6"/>
<dbReference type="PROSITE" id="PS51891">
    <property type="entry name" value="CENP_V_GFA"/>
    <property type="match status" value="1"/>
</dbReference>
<dbReference type="EMBL" id="KB822721">
    <property type="protein sequence ID" value="ETN39862.1"/>
    <property type="molecule type" value="Genomic_DNA"/>
</dbReference>
<dbReference type="Gene3D" id="3.90.1590.10">
    <property type="entry name" value="glutathione-dependent formaldehyde- activating enzyme (gfa)"/>
    <property type="match status" value="1"/>
</dbReference>
<comment type="similarity">
    <text evidence="1">Belongs to the Gfa family.</text>
</comment>
<evidence type="ECO:0000256" key="2">
    <source>
        <dbReference type="ARBA" id="ARBA00022723"/>
    </source>
</evidence>
<dbReference type="SUPFAM" id="SSF51316">
    <property type="entry name" value="Mss4-like"/>
    <property type="match status" value="1"/>
</dbReference>
<accession>W2RTW6</accession>
<dbReference type="VEuPathDB" id="FungiDB:HMPREF1541_06088"/>
<dbReference type="PANTHER" id="PTHR33337">
    <property type="entry name" value="GFA DOMAIN-CONTAINING PROTEIN"/>
    <property type="match status" value="1"/>
</dbReference>
<evidence type="ECO:0000259" key="5">
    <source>
        <dbReference type="PROSITE" id="PS51891"/>
    </source>
</evidence>
<feature type="domain" description="CENP-V/GFA" evidence="5">
    <location>
        <begin position="2"/>
        <end position="103"/>
    </location>
</feature>
<evidence type="ECO:0000256" key="3">
    <source>
        <dbReference type="ARBA" id="ARBA00022833"/>
    </source>
</evidence>
<dbReference type="eggNOG" id="ENOG502SC1H">
    <property type="taxonomic scope" value="Eukaryota"/>
</dbReference>
<name>W2RTW6_CYPE1</name>
<proteinExistence type="inferred from homology"/>
<dbReference type="GO" id="GO:0046872">
    <property type="term" value="F:metal ion binding"/>
    <property type="evidence" value="ECO:0007669"/>
    <property type="project" value="UniProtKB-KW"/>
</dbReference>
<reference evidence="6 7" key="1">
    <citation type="submission" date="2013-03" db="EMBL/GenBank/DDBJ databases">
        <title>The Genome Sequence of Phialophora europaea CBS 101466.</title>
        <authorList>
            <consortium name="The Broad Institute Genomics Platform"/>
            <person name="Cuomo C."/>
            <person name="de Hoog S."/>
            <person name="Gorbushina A."/>
            <person name="Walker B."/>
            <person name="Young S.K."/>
            <person name="Zeng Q."/>
            <person name="Gargeya S."/>
            <person name="Fitzgerald M."/>
            <person name="Haas B."/>
            <person name="Abouelleil A."/>
            <person name="Allen A.W."/>
            <person name="Alvarado L."/>
            <person name="Arachchi H.M."/>
            <person name="Berlin A.M."/>
            <person name="Chapman S.B."/>
            <person name="Gainer-Dewar J."/>
            <person name="Goldberg J."/>
            <person name="Griggs A."/>
            <person name="Gujja S."/>
            <person name="Hansen M."/>
            <person name="Howarth C."/>
            <person name="Imamovic A."/>
            <person name="Ireland A."/>
            <person name="Larimer J."/>
            <person name="McCowan C."/>
            <person name="Murphy C."/>
            <person name="Pearson M."/>
            <person name="Poon T.W."/>
            <person name="Priest M."/>
            <person name="Roberts A."/>
            <person name="Saif S."/>
            <person name="Shea T."/>
            <person name="Sisk P."/>
            <person name="Sykes S."/>
            <person name="Wortman J."/>
            <person name="Nusbaum C."/>
            <person name="Birren B."/>
        </authorList>
    </citation>
    <scope>NUCLEOTIDE SEQUENCE [LARGE SCALE GENOMIC DNA]</scope>
    <source>
        <strain evidence="6 7">CBS 101466</strain>
    </source>
</reference>
<evidence type="ECO:0000313" key="7">
    <source>
        <dbReference type="Proteomes" id="UP000030752"/>
    </source>
</evidence>
<dbReference type="HOGENOM" id="CLU_055491_3_6_1"/>
<evidence type="ECO:0000256" key="1">
    <source>
        <dbReference type="ARBA" id="ARBA00005495"/>
    </source>
</evidence>
<keyword evidence="4" id="KW-0456">Lyase</keyword>
<dbReference type="Pfam" id="PF04828">
    <property type="entry name" value="GFA"/>
    <property type="match status" value="1"/>
</dbReference>
<protein>
    <recommendedName>
        <fullName evidence="5">CENP-V/GFA domain-containing protein</fullName>
    </recommendedName>
</protein>
<dbReference type="GeneID" id="19973427"/>
<dbReference type="Proteomes" id="UP000030752">
    <property type="component" value="Unassembled WGS sequence"/>
</dbReference>